<reference evidence="1" key="1">
    <citation type="submission" date="2021-01" db="EMBL/GenBank/DDBJ databases">
        <authorList>
            <person name="Corre E."/>
            <person name="Pelletier E."/>
            <person name="Niang G."/>
            <person name="Scheremetjew M."/>
            <person name="Finn R."/>
            <person name="Kale V."/>
            <person name="Holt S."/>
            <person name="Cochrane G."/>
            <person name="Meng A."/>
            <person name="Brown T."/>
            <person name="Cohen L."/>
        </authorList>
    </citation>
    <scope>NUCLEOTIDE SEQUENCE</scope>
    <source>
        <strain evidence="1">CCMP622</strain>
    </source>
</reference>
<name>A0A7S2TW86_9EUKA</name>
<dbReference type="SUPFAM" id="SSF51197">
    <property type="entry name" value="Clavaminate synthase-like"/>
    <property type="match status" value="1"/>
</dbReference>
<protein>
    <submittedName>
        <fullName evidence="1">Uncharacterized protein</fullName>
    </submittedName>
</protein>
<dbReference type="Gene3D" id="2.60.120.620">
    <property type="entry name" value="q2cbj1_9rhob like domain"/>
    <property type="match status" value="1"/>
</dbReference>
<dbReference type="AlphaFoldDB" id="A0A7S2TW86"/>
<dbReference type="PANTHER" id="PTHR31630">
    <property type="entry name" value="PHYTANOYL-COA DIOXYGENASE-RELATED-RELATED"/>
    <property type="match status" value="1"/>
</dbReference>
<proteinExistence type="predicted"/>
<dbReference type="PANTHER" id="PTHR31630:SF6">
    <property type="entry name" value="PHYTANOYL-COA DIOXYGENASE-RELATED"/>
    <property type="match status" value="1"/>
</dbReference>
<dbReference type="EMBL" id="HBHP01023368">
    <property type="protein sequence ID" value="CAD9770548.1"/>
    <property type="molecule type" value="Transcribed_RNA"/>
</dbReference>
<gene>
    <name evidence="1" type="ORF">LSP00402_LOCUS14534</name>
</gene>
<sequence>MSKREHKVGSATSKEVVDPKTWRAPSMSRDMLEAASCGVSESKRARDILAEWGFCIVKGAAKPLEVEKAKEHFMSWLRKAGINCKAGDWKSIDGDKWKSLGFPKTGVMTQFAIGHSDLLWYCRTLEGVQKVFQDLWGTEDLITSFDGAGAARNPFYAAGGGQQGRSEWCTQGGWFHLDQNAKVTPGFDLWQGLLNLFPASANTGSTVVVPRSHIEKFPKIFKDSHRRNMKKRGHFIMLNKGGDF</sequence>
<organism evidence="1">
    <name type="scientific">Lotharella oceanica</name>
    <dbReference type="NCBI Taxonomy" id="641309"/>
    <lineage>
        <taxon>Eukaryota</taxon>
        <taxon>Sar</taxon>
        <taxon>Rhizaria</taxon>
        <taxon>Cercozoa</taxon>
        <taxon>Chlorarachniophyceae</taxon>
        <taxon>Lotharella</taxon>
    </lineage>
</organism>
<accession>A0A7S2TW86</accession>
<evidence type="ECO:0000313" key="1">
    <source>
        <dbReference type="EMBL" id="CAD9770548.1"/>
    </source>
</evidence>